<evidence type="ECO:0000256" key="1">
    <source>
        <dbReference type="SAM" id="SignalP"/>
    </source>
</evidence>
<feature type="signal peptide" evidence="1">
    <location>
        <begin position="1"/>
        <end position="21"/>
    </location>
</feature>
<feature type="domain" description="Alpha-2-macroglobulin" evidence="3">
    <location>
        <begin position="1159"/>
        <end position="1249"/>
    </location>
</feature>
<organism evidence="4 5">
    <name type="scientific">Pelistega suis</name>
    <dbReference type="NCBI Taxonomy" id="1631957"/>
    <lineage>
        <taxon>Bacteria</taxon>
        <taxon>Pseudomonadati</taxon>
        <taxon>Pseudomonadota</taxon>
        <taxon>Betaproteobacteria</taxon>
        <taxon>Burkholderiales</taxon>
        <taxon>Alcaligenaceae</taxon>
        <taxon>Pelistega</taxon>
    </lineage>
</organism>
<evidence type="ECO:0000313" key="4">
    <source>
        <dbReference type="EMBL" id="NOL50970.1"/>
    </source>
</evidence>
<proteinExistence type="predicted"/>
<dbReference type="SMART" id="SM01360">
    <property type="entry name" value="A2M"/>
    <property type="match status" value="1"/>
</dbReference>
<evidence type="ECO:0000259" key="2">
    <source>
        <dbReference type="SMART" id="SM01359"/>
    </source>
</evidence>
<dbReference type="Pfam" id="PF11974">
    <property type="entry name" value="bMG3"/>
    <property type="match status" value="1"/>
</dbReference>
<dbReference type="Proteomes" id="UP000537862">
    <property type="component" value="Unassembled WGS sequence"/>
</dbReference>
<dbReference type="GO" id="GO:0004866">
    <property type="term" value="F:endopeptidase inhibitor activity"/>
    <property type="evidence" value="ECO:0007669"/>
    <property type="project" value="InterPro"/>
</dbReference>
<reference evidence="4 5" key="1">
    <citation type="submission" date="2020-05" db="EMBL/GenBank/DDBJ databases">
        <authorList>
            <person name="Niu N."/>
        </authorList>
    </citation>
    <scope>NUCLEOTIDE SEQUENCE [LARGE SCALE GENOMIC DNA]</scope>
    <source>
        <strain evidence="4 5">3340-03</strain>
    </source>
</reference>
<name>A0A849P0Q8_9BURK</name>
<dbReference type="EMBL" id="JABGBN010000001">
    <property type="protein sequence ID" value="NOL50970.1"/>
    <property type="molecule type" value="Genomic_DNA"/>
</dbReference>
<dbReference type="RefSeq" id="WP_171679649.1">
    <property type="nucleotide sequence ID" value="NZ_JABGBN010000001.1"/>
</dbReference>
<dbReference type="InterPro" id="IPR051802">
    <property type="entry name" value="YfhM-like"/>
</dbReference>
<accession>A0A849P0Q8</accession>
<feature type="chain" id="PRO_5032986056" description="Alpha-2-macroglobulin" evidence="1">
    <location>
        <begin position="22"/>
        <end position="1851"/>
    </location>
</feature>
<keyword evidence="1" id="KW-0732">Signal</keyword>
<dbReference type="Pfam" id="PF00207">
    <property type="entry name" value="A2M"/>
    <property type="match status" value="1"/>
</dbReference>
<protein>
    <recommendedName>
        <fullName evidence="6">Alpha-2-macroglobulin</fullName>
    </recommendedName>
</protein>
<dbReference type="InterPro" id="IPR011625">
    <property type="entry name" value="A2M_N_BRD"/>
</dbReference>
<feature type="domain" description="Alpha-2-macroglobulin bait region" evidence="2">
    <location>
        <begin position="930"/>
        <end position="1101"/>
    </location>
</feature>
<dbReference type="Pfam" id="PF07703">
    <property type="entry name" value="A2M_BRD"/>
    <property type="match status" value="1"/>
</dbReference>
<dbReference type="Pfam" id="PF17973">
    <property type="entry name" value="bMG10"/>
    <property type="match status" value="1"/>
</dbReference>
<sequence>MFKKSLLSLSLLSLLSTYGVAQTIAETPTLRYVYPSDGAQIDEDAIFALAFTQPINATSLANKAVCIIEGIGEQVPVRLLDNNEKTDLWEEHLSWVDEHKENVELVQCSRELPSGAKVSLQISSGLENTQGVATSKNFSQNYVVRSPFTVQFQCERVNPKANCSPLGDLRLQFNSAIEYIPTKDKIRVLVDDVAVVPYQEENEKDNLVYSLVYKGPFKPNAKITVNVQEGIQDDTQRPLSNASKFPIQTQFDHYPPLLKFSTGDFGIIESYAHTKVGSDLKENPALVPLTVRNVEKELKIAQQYRAGQVAQIRTQNDAQVRKWLSLVPVLANAQYSENNLRRIVDGLQTEYRANEKEIDSRNFAVISHLPETTKLTLPHLQTSQNETEVVGLPVTSPGFYFFEAESPVLGEQLTTNAQPMYVRSTALVTNMAVHLKTSDTGALVWVTRLDDAQPIPHANIRLSACDNKEIAIGQTDDKGVFHFKGKLPELKNCAYDKYAYMASATLAKEHPMSYGVEDYAFVFSDWDSGIQPWQFNVSSEGYYASSDKPNALLIHPVLSRTLLRAGEVLNMKHIIRQQTPQGLQTPTQDVILPNQLVINLEAMDEEIELPLNWKKAPNGGMYADTQWEVPKTAKNGVYTLEYRHSTEEEINIASPTVSFQVEEFKLPFLTGSIQVSAEQQESGILINPQQMTADIQVNYMAGGTAAELPIEVSAVYLPSEFSVPSLNDVDFSVSDMDKSPRKVFLDKQRLQLDANGHARLTIENIPAIQGKADLLIEVSFLDPNGQVQTISHMVTAIQAPVMVGVRSASYFEPHKDFTFDVLAVNALGEPQANEKVTVHATRVINNVVRQRLVGGFYAVKSHQEMQDLGVLCQGVTNQEGILKCITQIKETGRLNLSAALENQEQVYATRVPLWVFNGASWYTGNDTDRVDVVSDKKAYRAGEEAVFDVRIPFAQATALVSVEREGVMDYQVVNFEKNSSTFKLKVQENWSPNVYISVLSVRGRLRGDVNDAGLTWLKDESQAEGASMLVDLAKPSFRFGVAKIKVDNPDTQLNLSLNLDKSIYQVRDTAKLQITGKRANGDKAANASVAVLVVDKALLELAQNKTTDLLSAMWQERPWQVGTATAQGEVVGRRHYGRKAVPAGGGGGLAPTRELFDALVFWKSDIVLDANGQANVEFKLNDSITQFEVVAIADDGSSAFGTQKVELSSRQDLQIISGLPTLIRDTDKFEAQLTLRNATEKDFVVLVKGQGKKGHRIVANLEEKKVTALAGRSTRVNWTINPIRLNDTEGKQVIDWVFEAKEQAELGGKIARDRLAIKQQLIPYVPVTVRQTQLVQVSDTPVNLSVQAPTRAMTVENNIRGGIQVQIQKSLSASLDGVKRYFQDYQFMCFEQQASVAMGLQNQLAWDKLMQESHSYLDDFGLLRYYPTARIGGSPLLNAYVLAIAADAQRLGWSFTLPIQIQEKLLTGLEQVVQGKVKQQGDWIASPDKTDYQLNLLAALARYKLVTPRMLEAYPLTESYSASALVNLYIIHRQLMTEQQAQNLATLRQALLAKMLKQGDRLVFKESAALNQLWWLMEDSHAVHAKLLLAVADDKTWQQDIPYLVQGLLGAQQRGQWGMTTNNLWGTLAIHAFSREFEKVPATGEVNMTLKGAGYDTAQEWNGLSLNQKIIAPWLDKKSAEMSLQLKGKGSAWATVSTLAAVEPVENVYAGYRVEKLIEPVSRRIAGQWSVGDVYRVKLKITADAPMTWVAVTDPIPSGATILGSGLGRDSAIAAVSDTEFMSDTPSFIERKSDVFRAYYRVMNAGETLLEYTVRLNALGKFALPATRVEGMYAPAVFGETVNSDIWVKEP</sequence>
<dbReference type="InterPro" id="IPR041246">
    <property type="entry name" value="Bact_MG10"/>
</dbReference>
<evidence type="ECO:0000259" key="3">
    <source>
        <dbReference type="SMART" id="SM01360"/>
    </source>
</evidence>
<evidence type="ECO:0008006" key="6">
    <source>
        <dbReference type="Google" id="ProtNLM"/>
    </source>
</evidence>
<keyword evidence="5" id="KW-1185">Reference proteome</keyword>
<dbReference type="PANTHER" id="PTHR40094">
    <property type="entry name" value="ALPHA-2-MACROGLOBULIN HOMOLOG"/>
    <property type="match status" value="1"/>
</dbReference>
<evidence type="ECO:0000313" key="5">
    <source>
        <dbReference type="Proteomes" id="UP000537862"/>
    </source>
</evidence>
<dbReference type="InterPro" id="IPR001599">
    <property type="entry name" value="Macroglobln_a2"/>
</dbReference>
<gene>
    <name evidence="4" type="ORF">HKX39_02095</name>
</gene>
<comment type="caution">
    <text evidence="4">The sequence shown here is derived from an EMBL/GenBank/DDBJ whole genome shotgun (WGS) entry which is preliminary data.</text>
</comment>
<dbReference type="InterPro" id="IPR021868">
    <property type="entry name" value="Alpha_2_Macroglob_MG3"/>
</dbReference>
<dbReference type="SMART" id="SM01359">
    <property type="entry name" value="A2M_N_2"/>
    <property type="match status" value="1"/>
</dbReference>
<dbReference type="PANTHER" id="PTHR40094:SF1">
    <property type="entry name" value="UBIQUITIN DOMAIN-CONTAINING PROTEIN"/>
    <property type="match status" value="1"/>
</dbReference>